<dbReference type="GO" id="GO:0007030">
    <property type="term" value="P:Golgi organization"/>
    <property type="evidence" value="ECO:0007669"/>
    <property type="project" value="TreeGrafter"/>
</dbReference>
<reference evidence="7" key="1">
    <citation type="journal article" date="2006" name="Proc. Natl. Acad. Sci. U.S.A.">
        <title>Genome analysis of the smallest free-living eukaryote Ostreococcus tauri unveils many unique features.</title>
        <authorList>
            <person name="Derelle E."/>
            <person name="Ferraz C."/>
            <person name="Rombauts S."/>
            <person name="Rouze P."/>
            <person name="Worden A.Z."/>
            <person name="Robbens S."/>
            <person name="Partensky F."/>
            <person name="Degroeve S."/>
            <person name="Echeynie S."/>
            <person name="Cooke R."/>
            <person name="Saeys Y."/>
            <person name="Wuyts J."/>
            <person name="Jabbari K."/>
            <person name="Bowler C."/>
            <person name="Panaud O."/>
            <person name="Piegu B."/>
            <person name="Ball S.G."/>
            <person name="Ral J.-P."/>
            <person name="Bouget F.-Y."/>
            <person name="Piganeau G."/>
            <person name="De Baets B."/>
            <person name="Picard A."/>
            <person name="Delseny M."/>
            <person name="Demaille J."/>
            <person name="Van de Peer Y."/>
            <person name="Moreau H."/>
        </authorList>
    </citation>
    <scope>NUCLEOTIDE SEQUENCE [LARGE SCALE GENOMIC DNA]</scope>
    <source>
        <strain evidence="7">OTTH 0595 / CCAP 157/2 / RCC745</strain>
    </source>
</reference>
<reference evidence="6 7" key="2">
    <citation type="journal article" date="2014" name="BMC Genomics">
        <title>An improved genome of the model marine alga Ostreococcus tauri unfolds by assessing Illumina de novo assemblies.</title>
        <authorList>
            <person name="Blanc-Mathieu R."/>
            <person name="Verhelst B."/>
            <person name="Derelle E."/>
            <person name="Rombauts S."/>
            <person name="Bouget F.Y."/>
            <person name="Carre I."/>
            <person name="Chateau A."/>
            <person name="Eyre-Walker A."/>
            <person name="Grimsley N."/>
            <person name="Moreau H."/>
            <person name="Piegu B."/>
            <person name="Rivals E."/>
            <person name="Schackwitz W."/>
            <person name="Van de Peer Y."/>
            <person name="Piganeau G."/>
        </authorList>
    </citation>
    <scope>NUCLEOTIDE SEQUENCE [LARGE SCALE GENOMIC DNA]</scope>
    <source>
        <strain evidence="7">OTTH 0595 / CCAP 157/2 / RCC745</strain>
    </source>
</reference>
<evidence type="ECO:0000256" key="1">
    <source>
        <dbReference type="ARBA" id="ARBA00010603"/>
    </source>
</evidence>
<dbReference type="STRING" id="70448.Q01H67"/>
<dbReference type="GO" id="GO:0005794">
    <property type="term" value="C:Golgi apparatus"/>
    <property type="evidence" value="ECO:0007669"/>
    <property type="project" value="TreeGrafter"/>
</dbReference>
<name>Q01H67_OSTTA</name>
<accession>Q01H67</accession>
<evidence type="ECO:0000256" key="3">
    <source>
        <dbReference type="ARBA" id="ARBA00022707"/>
    </source>
</evidence>
<dbReference type="Pfam" id="PF09742">
    <property type="entry name" value="Dymeclin"/>
    <property type="match status" value="1"/>
</dbReference>
<comment type="similarity">
    <text evidence="1">Belongs to the dymeclin family.</text>
</comment>
<gene>
    <name evidence="6" type="ORF">OT_ostta01g00160</name>
</gene>
<dbReference type="Proteomes" id="UP000009170">
    <property type="component" value="Unassembled WGS sequence"/>
</dbReference>
<dbReference type="RefSeq" id="XP_003074075.1">
    <property type="nucleotide sequence ID" value="XM_003074029.1"/>
</dbReference>
<comment type="caution">
    <text evidence="6">The sequence shown here is derived from an EMBL/GenBank/DDBJ whole genome shotgun (WGS) entry which is preliminary data.</text>
</comment>
<keyword evidence="4" id="KW-0449">Lipoprotein</keyword>
<dbReference type="GeneID" id="9834740"/>
<dbReference type="InParanoid" id="Q01H67"/>
<evidence type="ECO:0000256" key="4">
    <source>
        <dbReference type="ARBA" id="ARBA00023288"/>
    </source>
</evidence>
<dbReference type="PANTHER" id="PTHR12895">
    <property type="entry name" value="DYMECLIN"/>
    <property type="match status" value="1"/>
</dbReference>
<keyword evidence="7" id="KW-1185">Reference proteome</keyword>
<sequence length="767" mass="84088">MPEMDDDGVDDDARRARRGLKARETVMESERRTSTSGRESASELRRGLKAMCEATRETPDAMDVFWYELGNASSEPLTAMSERTLDEMLRPYGRSLYAKNARSGGLYKLVRHAATQIGAAGAHATPVSAINVTVLAGTFIKYFIEFASESGGTTVGVQALGGARSESLRNLAKTFEYDARWESVTASGASTRARSPFDDLMLACANTLGKKRVTTQTMALHTACARVLLITCSSQLAFDLTDVEAREMGHPLAMSLLKLGASDSKMTGTLMCSLLRQIVARPPNSGDICALPANRDDEKCGVTRGLVSAFSALFPSRSDKSAQSCRSKRVAHNLVRCTHSTQSPLADEFSNLFLALCAQGAFDPNVKNPFREAVKGMRDVSARSSVSSGKRDATLVNFEKTCEALSESSSTDSGLLTLYTLLSTNSRFVAYLGSKGSAAKRLVENLIRELYEAEMDGITHVSQLIITSLLILSQDVGFNRLMQTQKCSSTAWYKERIIEKSSMGSLMFVVLSRALKYNCSESTKISRDLSVLGVIANMAGVTRDISGYAAQRLVNILELLTKKRARLLSAENKDLQEQALHTPRSEIAVCEDFIRIAFEILNCLTTDLNSLEQNPEIVYALMHKEELVVGYRTDAAFAEYVQNIECVMEHYHDAVRSKGADSPMSVGCIKRIISENSLDRSPSPTKFRNGNCSDCAIHNFYPMAFEYVEDEESAPYFMIPYIWGAVVAQSGVYWRASSVALFSSSSISMSNDFDLGASFSDEQSDLV</sequence>
<dbReference type="EMBL" id="CAID01000001">
    <property type="protein sequence ID" value="CAL49927.1"/>
    <property type="molecule type" value="Genomic_DNA"/>
</dbReference>
<dbReference type="OMA" id="YFIEFAS"/>
<dbReference type="KEGG" id="ota:OT_ostta01g00160"/>
<evidence type="ECO:0000313" key="6">
    <source>
        <dbReference type="EMBL" id="CAL49927.1"/>
    </source>
</evidence>
<dbReference type="InterPro" id="IPR019142">
    <property type="entry name" value="Dymeclin"/>
</dbReference>
<evidence type="ECO:0000256" key="2">
    <source>
        <dbReference type="ARBA" id="ARBA00015736"/>
    </source>
</evidence>
<dbReference type="PANTHER" id="PTHR12895:SF9">
    <property type="entry name" value="DYMECLIN"/>
    <property type="match status" value="1"/>
</dbReference>
<dbReference type="AlphaFoldDB" id="Q01H67"/>
<feature type="region of interest" description="Disordered" evidence="5">
    <location>
        <begin position="1"/>
        <end position="44"/>
    </location>
</feature>
<organism evidence="6 7">
    <name type="scientific">Ostreococcus tauri</name>
    <name type="common">Marine green alga</name>
    <dbReference type="NCBI Taxonomy" id="70448"/>
    <lineage>
        <taxon>Eukaryota</taxon>
        <taxon>Viridiplantae</taxon>
        <taxon>Chlorophyta</taxon>
        <taxon>Mamiellophyceae</taxon>
        <taxon>Mamiellales</taxon>
        <taxon>Bathycoccaceae</taxon>
        <taxon>Ostreococcus</taxon>
    </lineage>
</organism>
<proteinExistence type="inferred from homology"/>
<feature type="compositionally biased region" description="Acidic residues" evidence="5">
    <location>
        <begin position="1"/>
        <end position="10"/>
    </location>
</feature>
<dbReference type="OrthoDB" id="10253409at2759"/>
<evidence type="ECO:0000313" key="7">
    <source>
        <dbReference type="Proteomes" id="UP000009170"/>
    </source>
</evidence>
<keyword evidence="3" id="KW-0519">Myristate</keyword>
<protein>
    <recommendedName>
        <fullName evidence="2">Dymeclin</fullName>
    </recommendedName>
</protein>
<evidence type="ECO:0000256" key="5">
    <source>
        <dbReference type="SAM" id="MobiDB-lite"/>
    </source>
</evidence>
<feature type="compositionally biased region" description="Basic and acidic residues" evidence="5">
    <location>
        <begin position="21"/>
        <end position="33"/>
    </location>
</feature>